<evidence type="ECO:0000256" key="6">
    <source>
        <dbReference type="PROSITE-ProRule" id="PRU00176"/>
    </source>
</evidence>
<dbReference type="InterPro" id="IPR000504">
    <property type="entry name" value="RRM_dom"/>
</dbReference>
<keyword evidence="3 6" id="KW-0694">RNA-binding</keyword>
<dbReference type="InterPro" id="IPR035979">
    <property type="entry name" value="RBD_domain_sf"/>
</dbReference>
<feature type="region of interest" description="Disordered" evidence="7">
    <location>
        <begin position="1"/>
        <end position="74"/>
    </location>
</feature>
<dbReference type="SMART" id="SM00360">
    <property type="entry name" value="RRM"/>
    <property type="match status" value="1"/>
</dbReference>
<keyword evidence="8" id="KW-0472">Membrane</keyword>
<gene>
    <name evidence="10" type="ORF">P43SY_009470</name>
</gene>
<evidence type="ECO:0000313" key="11">
    <source>
        <dbReference type="Proteomes" id="UP001209570"/>
    </source>
</evidence>
<dbReference type="EMBL" id="JAKCXM010000290">
    <property type="protein sequence ID" value="KAJ0396561.1"/>
    <property type="molecule type" value="Genomic_DNA"/>
</dbReference>
<proteinExistence type="predicted"/>
<dbReference type="GO" id="GO:0061574">
    <property type="term" value="C:ASAP complex"/>
    <property type="evidence" value="ECO:0007669"/>
    <property type="project" value="TreeGrafter"/>
</dbReference>
<feature type="compositionally biased region" description="Low complexity" evidence="7">
    <location>
        <begin position="233"/>
        <end position="245"/>
    </location>
</feature>
<comment type="caution">
    <text evidence="10">The sequence shown here is derived from an EMBL/GenBank/DDBJ whole genome shotgun (WGS) entry which is preliminary data.</text>
</comment>
<dbReference type="GO" id="GO:0000398">
    <property type="term" value="P:mRNA splicing, via spliceosome"/>
    <property type="evidence" value="ECO:0007669"/>
    <property type="project" value="TreeGrafter"/>
</dbReference>
<evidence type="ECO:0000256" key="4">
    <source>
        <dbReference type="ARBA" id="ARBA00023187"/>
    </source>
</evidence>
<dbReference type="GO" id="GO:0003723">
    <property type="term" value="F:RNA binding"/>
    <property type="evidence" value="ECO:0007669"/>
    <property type="project" value="UniProtKB-UniRule"/>
</dbReference>
<evidence type="ECO:0000313" key="10">
    <source>
        <dbReference type="EMBL" id="KAJ0396561.1"/>
    </source>
</evidence>
<keyword evidence="5" id="KW-0539">Nucleus</keyword>
<keyword evidence="8" id="KW-1133">Transmembrane helix</keyword>
<reference evidence="10" key="1">
    <citation type="submission" date="2021-12" db="EMBL/GenBank/DDBJ databases">
        <title>Prjna785345.</title>
        <authorList>
            <person name="Rujirawat T."/>
            <person name="Krajaejun T."/>
        </authorList>
    </citation>
    <scope>NUCLEOTIDE SEQUENCE</scope>
    <source>
        <strain evidence="10">Pi057C3</strain>
    </source>
</reference>
<dbReference type="InterPro" id="IPR034201">
    <property type="entry name" value="RNPS1_RRM"/>
</dbReference>
<dbReference type="PROSITE" id="PS50102">
    <property type="entry name" value="RRM"/>
    <property type="match status" value="1"/>
</dbReference>
<keyword evidence="2" id="KW-0507">mRNA processing</keyword>
<evidence type="ECO:0000256" key="5">
    <source>
        <dbReference type="ARBA" id="ARBA00023242"/>
    </source>
</evidence>
<dbReference type="Pfam" id="PF00076">
    <property type="entry name" value="RRM_1"/>
    <property type="match status" value="1"/>
</dbReference>
<feature type="transmembrane region" description="Helical" evidence="8">
    <location>
        <begin position="193"/>
        <end position="214"/>
    </location>
</feature>
<dbReference type="SUPFAM" id="SSF54928">
    <property type="entry name" value="RNA-binding domain, RBD"/>
    <property type="match status" value="1"/>
</dbReference>
<evidence type="ECO:0000259" key="9">
    <source>
        <dbReference type="PROSITE" id="PS50102"/>
    </source>
</evidence>
<dbReference type="CDD" id="cd12365">
    <property type="entry name" value="RRM_RNPS1"/>
    <property type="match status" value="1"/>
</dbReference>
<sequence>MGVATEKTEARKSDKQGTMETSRQSRSRSRSSASSGRARSRSPGKDAKKPSTSGDARRRTSLSPASKPPSLRVENLTRNVHADHLEEIFGKFGKVTRVHLVRDARLPRVLKGLAFVEFATRDDARSAMDHMDDGWLDGRKVRVREGVLADYEKEEREKATAKEPGVCAFASIDAMLIMVGWCPAPLLALAVEIVFSVAITVVLALTLASAIATATRRWSPPTKQLTVPSWASQSQSQPQPQLQQPKPQPKPEPEPQLQA</sequence>
<dbReference type="SMART" id="SM00361">
    <property type="entry name" value="RRM_1"/>
    <property type="match status" value="1"/>
</dbReference>
<evidence type="ECO:0000256" key="7">
    <source>
        <dbReference type="SAM" id="MobiDB-lite"/>
    </source>
</evidence>
<feature type="region of interest" description="Disordered" evidence="7">
    <location>
        <begin position="221"/>
        <end position="259"/>
    </location>
</feature>
<dbReference type="PANTHER" id="PTHR15481:SF0">
    <property type="entry name" value="LD23870P-RELATED"/>
    <property type="match status" value="1"/>
</dbReference>
<evidence type="ECO:0000256" key="3">
    <source>
        <dbReference type="ARBA" id="ARBA00022884"/>
    </source>
</evidence>
<evidence type="ECO:0000256" key="8">
    <source>
        <dbReference type="SAM" id="Phobius"/>
    </source>
</evidence>
<keyword evidence="8" id="KW-0812">Transmembrane</keyword>
<evidence type="ECO:0000256" key="1">
    <source>
        <dbReference type="ARBA" id="ARBA00004123"/>
    </source>
</evidence>
<comment type="subcellular location">
    <subcellularLocation>
        <location evidence="1">Nucleus</location>
    </subcellularLocation>
</comment>
<name>A0AAD5LCN4_PYTIN</name>
<dbReference type="InterPro" id="IPR003954">
    <property type="entry name" value="RRM_euk-type"/>
</dbReference>
<dbReference type="Proteomes" id="UP001209570">
    <property type="component" value="Unassembled WGS sequence"/>
</dbReference>
<feature type="compositionally biased region" description="Basic and acidic residues" evidence="7">
    <location>
        <begin position="1"/>
        <end position="17"/>
    </location>
</feature>
<dbReference type="InterPro" id="IPR012677">
    <property type="entry name" value="Nucleotide-bd_a/b_plait_sf"/>
</dbReference>
<protein>
    <recommendedName>
        <fullName evidence="9">RRM domain-containing protein</fullName>
    </recommendedName>
</protein>
<dbReference type="GO" id="GO:0005654">
    <property type="term" value="C:nucleoplasm"/>
    <property type="evidence" value="ECO:0007669"/>
    <property type="project" value="TreeGrafter"/>
</dbReference>
<evidence type="ECO:0000256" key="2">
    <source>
        <dbReference type="ARBA" id="ARBA00022664"/>
    </source>
</evidence>
<feature type="domain" description="RRM" evidence="9">
    <location>
        <begin position="69"/>
        <end position="148"/>
    </location>
</feature>
<feature type="transmembrane region" description="Helical" evidence="8">
    <location>
        <begin position="166"/>
        <end position="187"/>
    </location>
</feature>
<accession>A0AAD5LCN4</accession>
<keyword evidence="4" id="KW-0508">mRNA splicing</keyword>
<organism evidence="10 11">
    <name type="scientific">Pythium insidiosum</name>
    <name type="common">Pythiosis disease agent</name>
    <dbReference type="NCBI Taxonomy" id="114742"/>
    <lineage>
        <taxon>Eukaryota</taxon>
        <taxon>Sar</taxon>
        <taxon>Stramenopiles</taxon>
        <taxon>Oomycota</taxon>
        <taxon>Peronosporomycetes</taxon>
        <taxon>Pythiales</taxon>
        <taxon>Pythiaceae</taxon>
        <taxon>Pythium</taxon>
    </lineage>
</organism>
<dbReference type="AlphaFoldDB" id="A0AAD5LCN4"/>
<dbReference type="PANTHER" id="PTHR15481">
    <property type="entry name" value="RIBONUCLEIC ACID BINDING PROTEIN S1"/>
    <property type="match status" value="1"/>
</dbReference>
<keyword evidence="11" id="KW-1185">Reference proteome</keyword>
<dbReference type="Gene3D" id="3.30.70.330">
    <property type="match status" value="1"/>
</dbReference>
<feature type="compositionally biased region" description="Polar residues" evidence="7">
    <location>
        <begin position="221"/>
        <end position="232"/>
    </location>
</feature>
<dbReference type="GO" id="GO:0005737">
    <property type="term" value="C:cytoplasm"/>
    <property type="evidence" value="ECO:0007669"/>
    <property type="project" value="TreeGrafter"/>
</dbReference>